<dbReference type="InParanoid" id="A0A2P5FY33"/>
<keyword evidence="2" id="KW-1185">Reference proteome</keyword>
<dbReference type="EMBL" id="JXTC01000004">
    <property type="protein sequence ID" value="POO02712.1"/>
    <property type="molecule type" value="Genomic_DNA"/>
</dbReference>
<protein>
    <submittedName>
        <fullName evidence="1">Uncharacterized protein</fullName>
    </submittedName>
</protein>
<reference evidence="2" key="1">
    <citation type="submission" date="2016-06" db="EMBL/GenBank/DDBJ databases">
        <title>Parallel loss of symbiosis genes in relatives of nitrogen-fixing non-legume Parasponia.</title>
        <authorList>
            <person name="Van Velzen R."/>
            <person name="Holmer R."/>
            <person name="Bu F."/>
            <person name="Rutten L."/>
            <person name="Van Zeijl A."/>
            <person name="Liu W."/>
            <person name="Santuari L."/>
            <person name="Cao Q."/>
            <person name="Sharma T."/>
            <person name="Shen D."/>
            <person name="Roswanjaya Y."/>
            <person name="Wardhani T."/>
            <person name="Kalhor M.S."/>
            <person name="Jansen J."/>
            <person name="Van den Hoogen J."/>
            <person name="Gungor B."/>
            <person name="Hartog M."/>
            <person name="Hontelez J."/>
            <person name="Verver J."/>
            <person name="Yang W.-C."/>
            <person name="Schijlen E."/>
            <person name="Repin R."/>
            <person name="Schilthuizen M."/>
            <person name="Schranz E."/>
            <person name="Heidstra R."/>
            <person name="Miyata K."/>
            <person name="Fedorova E."/>
            <person name="Kohlen W."/>
            <person name="Bisseling T."/>
            <person name="Smit S."/>
            <person name="Geurts R."/>
        </authorList>
    </citation>
    <scope>NUCLEOTIDE SEQUENCE [LARGE SCALE GENOMIC DNA]</scope>
    <source>
        <strain evidence="2">cv. RG33-2</strain>
    </source>
</reference>
<evidence type="ECO:0000313" key="2">
    <source>
        <dbReference type="Proteomes" id="UP000237000"/>
    </source>
</evidence>
<sequence length="27" mass="3320">CGNQDDLIRRDRQRCQEIHQWLSVVNH</sequence>
<feature type="non-terminal residue" evidence="1">
    <location>
        <position position="1"/>
    </location>
</feature>
<dbReference type="AlphaFoldDB" id="A0A2P5FY33"/>
<dbReference type="Proteomes" id="UP000237000">
    <property type="component" value="Unassembled WGS sequence"/>
</dbReference>
<comment type="caution">
    <text evidence="1">The sequence shown here is derived from an EMBL/GenBank/DDBJ whole genome shotgun (WGS) entry which is preliminary data.</text>
</comment>
<name>A0A2P5FY33_TREOI</name>
<gene>
    <name evidence="1" type="ORF">TorRG33x02_016980</name>
</gene>
<proteinExistence type="predicted"/>
<evidence type="ECO:0000313" key="1">
    <source>
        <dbReference type="EMBL" id="POO02712.1"/>
    </source>
</evidence>
<organism evidence="1 2">
    <name type="scientific">Trema orientale</name>
    <name type="common">Charcoal tree</name>
    <name type="synonym">Celtis orientalis</name>
    <dbReference type="NCBI Taxonomy" id="63057"/>
    <lineage>
        <taxon>Eukaryota</taxon>
        <taxon>Viridiplantae</taxon>
        <taxon>Streptophyta</taxon>
        <taxon>Embryophyta</taxon>
        <taxon>Tracheophyta</taxon>
        <taxon>Spermatophyta</taxon>
        <taxon>Magnoliopsida</taxon>
        <taxon>eudicotyledons</taxon>
        <taxon>Gunneridae</taxon>
        <taxon>Pentapetalae</taxon>
        <taxon>rosids</taxon>
        <taxon>fabids</taxon>
        <taxon>Rosales</taxon>
        <taxon>Cannabaceae</taxon>
        <taxon>Trema</taxon>
    </lineage>
</organism>
<accession>A0A2P5FY33</accession>